<dbReference type="PATRIC" id="fig|1400520.3.peg.2899"/>
<comment type="caution">
    <text evidence="11">The sequence shown here is derived from an EMBL/GenBank/DDBJ whole genome shotgun (WGS) entry which is preliminary data.</text>
</comment>
<dbReference type="InterPro" id="IPR018392">
    <property type="entry name" value="LysM"/>
</dbReference>
<dbReference type="SUPFAM" id="SSF54001">
    <property type="entry name" value="Cysteine proteinases"/>
    <property type="match status" value="1"/>
</dbReference>
<dbReference type="AlphaFoldDB" id="W6T4F4"/>
<dbReference type="SMART" id="SM00257">
    <property type="entry name" value="LysM"/>
    <property type="match status" value="1"/>
</dbReference>
<dbReference type="Pfam" id="PF01476">
    <property type="entry name" value="LysM"/>
    <property type="match status" value="1"/>
</dbReference>
<feature type="domain" description="NlpC/P60" evidence="10">
    <location>
        <begin position="264"/>
        <end position="381"/>
    </location>
</feature>
<evidence type="ECO:0000313" key="11">
    <source>
        <dbReference type="EMBL" id="ETY72891.1"/>
    </source>
</evidence>
<reference evidence="11 12" key="1">
    <citation type="journal article" date="2014" name="Genome Announc.">
        <title>Genome Sequence of Lactobacillus fabifermentans Strain T30PCM01, Isolated from Fermenting Grape Marc.</title>
        <authorList>
            <person name="Treu L."/>
            <person name="Vendramin V."/>
            <person name="Bovo B."/>
            <person name="Giacomini A."/>
            <person name="Corich V."/>
            <person name="Campanaro S."/>
        </authorList>
    </citation>
    <scope>NUCLEOTIDE SEQUENCE [LARGE SCALE GENOMIC DNA]</scope>
    <source>
        <strain evidence="11 12">T30PCM01</strain>
    </source>
</reference>
<dbReference type="CDD" id="cd00118">
    <property type="entry name" value="LysM"/>
    <property type="match status" value="1"/>
</dbReference>
<evidence type="ECO:0000313" key="12">
    <source>
        <dbReference type="Proteomes" id="UP000019247"/>
    </source>
</evidence>
<dbReference type="InterPro" id="IPR051202">
    <property type="entry name" value="Peptidase_C40"/>
</dbReference>
<keyword evidence="5" id="KW-0378">Hydrolase</keyword>
<feature type="region of interest" description="Disordered" evidence="7">
    <location>
        <begin position="197"/>
        <end position="235"/>
    </location>
</feature>
<dbReference type="InterPro" id="IPR038765">
    <property type="entry name" value="Papain-like_cys_pep_sf"/>
</dbReference>
<dbReference type="Proteomes" id="UP000019247">
    <property type="component" value="Unassembled WGS sequence"/>
</dbReference>
<dbReference type="eggNOG" id="COG1388">
    <property type="taxonomic scope" value="Bacteria"/>
</dbReference>
<dbReference type="GO" id="GO:0006508">
    <property type="term" value="P:proteolysis"/>
    <property type="evidence" value="ECO:0007669"/>
    <property type="project" value="UniProtKB-KW"/>
</dbReference>
<comment type="similarity">
    <text evidence="1">Belongs to the peptidase C40 family.</text>
</comment>
<dbReference type="Gene3D" id="3.90.1720.10">
    <property type="entry name" value="endopeptidase domain like (from Nostoc punctiforme)"/>
    <property type="match status" value="1"/>
</dbReference>
<keyword evidence="3 8" id="KW-0732">Signal</keyword>
<dbReference type="PROSITE" id="PS51782">
    <property type="entry name" value="LYSM"/>
    <property type="match status" value="1"/>
</dbReference>
<feature type="chain" id="PRO_5038529046" evidence="8">
    <location>
        <begin position="39"/>
        <end position="381"/>
    </location>
</feature>
<dbReference type="PROSITE" id="PS51935">
    <property type="entry name" value="NLPC_P60"/>
    <property type="match status" value="1"/>
</dbReference>
<feature type="region of interest" description="Disordered" evidence="7">
    <location>
        <begin position="128"/>
        <end position="154"/>
    </location>
</feature>
<feature type="domain" description="LysM" evidence="9">
    <location>
        <begin position="41"/>
        <end position="85"/>
    </location>
</feature>
<accession>W6T4F4</accession>
<evidence type="ECO:0000259" key="10">
    <source>
        <dbReference type="PROSITE" id="PS51935"/>
    </source>
</evidence>
<keyword evidence="4" id="KW-0677">Repeat</keyword>
<dbReference type="InterPro" id="IPR000064">
    <property type="entry name" value="NLP_P60_dom"/>
</dbReference>
<evidence type="ECO:0000259" key="9">
    <source>
        <dbReference type="PROSITE" id="PS51782"/>
    </source>
</evidence>
<dbReference type="Pfam" id="PF00877">
    <property type="entry name" value="NLPC_P60"/>
    <property type="match status" value="1"/>
</dbReference>
<dbReference type="HOGENOM" id="CLU_016043_1_0_9"/>
<dbReference type="SUPFAM" id="SSF54106">
    <property type="entry name" value="LysM domain"/>
    <property type="match status" value="1"/>
</dbReference>
<dbReference type="PANTHER" id="PTHR47053:SF1">
    <property type="entry name" value="MUREIN DD-ENDOPEPTIDASE MEPH-RELATED"/>
    <property type="match status" value="1"/>
</dbReference>
<sequence length="381" mass="37518">MRDILYGVIIIKMKVNIKSVMLGTAALAGLMVTSQAVANADTMTIKSGDTVWEYAQKYNVSISDIVKANKLSDANLIIAGQKIDIPGVKTGAATSTSTAAKKTTTASASSAKSTSAAATSQATSASTTSAAATSSSVTSASSTSQATSSSAVTSTAAQSSTSTASASSSVASSASTTSASSVSSAAASSATSTSSQAVSSSSQAVSSSSTTQSAATSTSSQSATSTASQSTNSSSSQTTATATAYTASTTSAASTSSSTTSSSTTTSTSTSATASALIAAAKTYLGTPYEQMDCSAFTQAAFAKVGISIGRTTYAQATVGSHVSFSSAQAGDLIFWGSDSAPYHVGIYLGNGQYIASPTNGETVSIKSTAYYTPSFAIHMF</sequence>
<protein>
    <submittedName>
        <fullName evidence="11">Gamma-D-glutamate-meso-diaminopimelate muropeptidase</fullName>
    </submittedName>
</protein>
<keyword evidence="2" id="KW-0645">Protease</keyword>
<feature type="signal peptide" evidence="8">
    <location>
        <begin position="1"/>
        <end position="38"/>
    </location>
</feature>
<name>W6T4F4_9LACO</name>
<keyword evidence="6" id="KW-0788">Thiol protease</keyword>
<proteinExistence type="inferred from homology"/>
<evidence type="ECO:0000256" key="6">
    <source>
        <dbReference type="ARBA" id="ARBA00022807"/>
    </source>
</evidence>
<evidence type="ECO:0000256" key="5">
    <source>
        <dbReference type="ARBA" id="ARBA00022801"/>
    </source>
</evidence>
<dbReference type="EMBL" id="AWWK01000075">
    <property type="protein sequence ID" value="ETY72891.1"/>
    <property type="molecule type" value="Genomic_DNA"/>
</dbReference>
<dbReference type="PANTHER" id="PTHR47053">
    <property type="entry name" value="MUREIN DD-ENDOPEPTIDASE MEPH-RELATED"/>
    <property type="match status" value="1"/>
</dbReference>
<dbReference type="GO" id="GO:0008234">
    <property type="term" value="F:cysteine-type peptidase activity"/>
    <property type="evidence" value="ECO:0007669"/>
    <property type="project" value="UniProtKB-KW"/>
</dbReference>
<organism evidence="11 12">
    <name type="scientific">Lactiplantibacillus fabifermentans T30PCM01</name>
    <dbReference type="NCBI Taxonomy" id="1400520"/>
    <lineage>
        <taxon>Bacteria</taxon>
        <taxon>Bacillati</taxon>
        <taxon>Bacillota</taxon>
        <taxon>Bacilli</taxon>
        <taxon>Lactobacillales</taxon>
        <taxon>Lactobacillaceae</taxon>
        <taxon>Lactiplantibacillus</taxon>
    </lineage>
</organism>
<dbReference type="STRING" id="1400520.LFAB_14795"/>
<evidence type="ECO:0000256" key="3">
    <source>
        <dbReference type="ARBA" id="ARBA00022729"/>
    </source>
</evidence>
<evidence type="ECO:0000256" key="4">
    <source>
        <dbReference type="ARBA" id="ARBA00022737"/>
    </source>
</evidence>
<evidence type="ECO:0000256" key="7">
    <source>
        <dbReference type="SAM" id="MobiDB-lite"/>
    </source>
</evidence>
<evidence type="ECO:0000256" key="8">
    <source>
        <dbReference type="SAM" id="SignalP"/>
    </source>
</evidence>
<dbReference type="Gene3D" id="3.10.350.10">
    <property type="entry name" value="LysM domain"/>
    <property type="match status" value="1"/>
</dbReference>
<dbReference type="eggNOG" id="COG0791">
    <property type="taxonomic scope" value="Bacteria"/>
</dbReference>
<evidence type="ECO:0000256" key="1">
    <source>
        <dbReference type="ARBA" id="ARBA00007074"/>
    </source>
</evidence>
<evidence type="ECO:0000256" key="2">
    <source>
        <dbReference type="ARBA" id="ARBA00022670"/>
    </source>
</evidence>
<dbReference type="InterPro" id="IPR036779">
    <property type="entry name" value="LysM_dom_sf"/>
</dbReference>
<gene>
    <name evidence="11" type="ORF">LFAB_14795</name>
</gene>